<feature type="compositionally biased region" description="Low complexity" evidence="1">
    <location>
        <begin position="234"/>
        <end position="245"/>
    </location>
</feature>
<reference evidence="3" key="1">
    <citation type="submission" date="2016-06" db="EMBL/GenBank/DDBJ databases">
        <authorList>
            <person name="Varghese N."/>
            <person name="Submissions Spin"/>
        </authorList>
    </citation>
    <scope>NUCLEOTIDE SEQUENCE [LARGE SCALE GENOMIC DNA]</scope>
    <source>
        <strain evidence="3">DSM 44814</strain>
    </source>
</reference>
<dbReference type="STRING" id="227316.GA0070604_0758"/>
<keyword evidence="3" id="KW-1185">Reference proteome</keyword>
<evidence type="ECO:0000256" key="1">
    <source>
        <dbReference type="SAM" id="MobiDB-lite"/>
    </source>
</evidence>
<dbReference type="Proteomes" id="UP000199696">
    <property type="component" value="Unassembled WGS sequence"/>
</dbReference>
<proteinExistence type="predicted"/>
<feature type="compositionally biased region" description="Low complexity" evidence="1">
    <location>
        <begin position="276"/>
        <end position="291"/>
    </location>
</feature>
<feature type="compositionally biased region" description="Polar residues" evidence="1">
    <location>
        <begin position="307"/>
        <end position="331"/>
    </location>
</feature>
<evidence type="ECO:0008006" key="4">
    <source>
        <dbReference type="Google" id="ProtNLM"/>
    </source>
</evidence>
<feature type="compositionally biased region" description="Basic and acidic residues" evidence="1">
    <location>
        <begin position="421"/>
        <end position="435"/>
    </location>
</feature>
<evidence type="ECO:0000313" key="3">
    <source>
        <dbReference type="Proteomes" id="UP000199696"/>
    </source>
</evidence>
<dbReference type="AlphaFoldDB" id="A0A1C6TTC9"/>
<sequence>MIERGHGRTSGLTDWRLMSVPSMWACLQDQETTGQWKQVAGWRKICELARTHLSRLQEYRRGLAEAWPPETNAAARAYLAELDQLIDKAQRTHDAAATNHDALAAATRAIASTRADLKPIYDEYAAKLQQKQAYEATLADPKAVAGSRLPERPPVTDADLEQLNIRARSLMTGLSGELQQAQVMLRQPPPAPKTWPGREHLDPDVYGSAVTPVLPPIVPVPMASTGPESRASRRSTTTRPVSLPTAPQPGVASGPGPVLGGVDTGLASTHGGPNLPGTSPPSASAGSVGVPPSLPPVSHAVGRVPNFGSQNGQPNTASRSNSGGETHTTSPRPMPPGGLIGGTPGLRESGGGAVSPRRVNPVGGVIGGGGAGTAPTGAAGSRPGVGRAFPPNGMSGMPPTGGTLGIGPRTSNTGGPVGRPGRSEQGEVRTHRWDPDNPWETDTGVNPVVRPPNDQDPIDPGPAIGLDR</sequence>
<name>A0A1C6TTC9_9ACTN</name>
<protein>
    <recommendedName>
        <fullName evidence="4">PPE family protein</fullName>
    </recommendedName>
</protein>
<gene>
    <name evidence="2" type="ORF">GA0070604_0758</name>
</gene>
<accession>A0A1C6TTC9</accession>
<evidence type="ECO:0000313" key="2">
    <source>
        <dbReference type="EMBL" id="SCL45056.1"/>
    </source>
</evidence>
<dbReference type="EMBL" id="FMHY01000002">
    <property type="protein sequence ID" value="SCL45056.1"/>
    <property type="molecule type" value="Genomic_DNA"/>
</dbReference>
<organism evidence="2 3">
    <name type="scientific">Micromonospora eburnea</name>
    <dbReference type="NCBI Taxonomy" id="227316"/>
    <lineage>
        <taxon>Bacteria</taxon>
        <taxon>Bacillati</taxon>
        <taxon>Actinomycetota</taxon>
        <taxon>Actinomycetes</taxon>
        <taxon>Micromonosporales</taxon>
        <taxon>Micromonosporaceae</taxon>
        <taxon>Micromonospora</taxon>
    </lineage>
</organism>
<feature type="compositionally biased region" description="Gly residues" evidence="1">
    <location>
        <begin position="338"/>
        <end position="353"/>
    </location>
</feature>
<feature type="region of interest" description="Disordered" evidence="1">
    <location>
        <begin position="216"/>
        <end position="468"/>
    </location>
</feature>